<feature type="transmembrane region" description="Helical" evidence="6">
    <location>
        <begin position="398"/>
        <end position="414"/>
    </location>
</feature>
<keyword evidence="3 6" id="KW-1133">Transmembrane helix</keyword>
<feature type="compositionally biased region" description="Polar residues" evidence="5">
    <location>
        <begin position="450"/>
        <end position="468"/>
    </location>
</feature>
<name>A0A5M6D3N7_9BACT</name>
<evidence type="ECO:0000259" key="7">
    <source>
        <dbReference type="Pfam" id="PF04932"/>
    </source>
</evidence>
<dbReference type="AlphaFoldDB" id="A0A5M6D3N7"/>
<protein>
    <submittedName>
        <fullName evidence="8">O-antigen ligase family protein</fullName>
    </submittedName>
</protein>
<dbReference type="GO" id="GO:0016874">
    <property type="term" value="F:ligase activity"/>
    <property type="evidence" value="ECO:0007669"/>
    <property type="project" value="UniProtKB-KW"/>
</dbReference>
<sequence length="468" mass="51189">MNLLALLFAIAISVWVAPLLKDGRLIRGLAMLLIVGTVFGPPFFAIDGPVQISLDRLLWVALTLTAMVHWRLGKTTPLTPTRIDWCLLVLTAYLLLRSRGGNVAEAHVDPTGRWLFYIFLPVATYFIGRLARIRQRDFDWFLNALIGLGVYLSFTAVCEMTGLHALVFPKFMLDPNLWEFYGRGRGPLLNPVGNGFVMGIALAAVCARFVGADRRGKAVALALGLILMLGGYATLTRSVWLGLLAAVIVVAFIHVPRWTRVLGLVTGVLIAGLLMTGLKDDLLAMKRDKALSAADAAKSVELRPLLATVAWEMFKDRPLTGHGFGQYFQHHDSYHTIRRYGLPLEQARDYGHHNTFLAFLVDSGLVGLALFLAVLAGLAAGGWRMAHDREAPLARRRIGLFTLAVLAAYLPNALFHDMTIIPMVQMFLLATAGPLMTIAGNGFQADEPLSTGQAPASRSTPRLESSPL</sequence>
<accession>A0A5M6D3N7</accession>
<feature type="transmembrane region" description="Helical" evidence="6">
    <location>
        <begin position="261"/>
        <end position="278"/>
    </location>
</feature>
<keyword evidence="8" id="KW-0436">Ligase</keyword>
<feature type="transmembrane region" description="Helical" evidence="6">
    <location>
        <begin position="188"/>
        <end position="211"/>
    </location>
</feature>
<dbReference type="InterPro" id="IPR051533">
    <property type="entry name" value="WaaL-like"/>
</dbReference>
<keyword evidence="4 6" id="KW-0472">Membrane</keyword>
<keyword evidence="2 6" id="KW-0812">Transmembrane</keyword>
<feature type="transmembrane region" description="Helical" evidence="6">
    <location>
        <begin position="365"/>
        <end position="386"/>
    </location>
</feature>
<comment type="subcellular location">
    <subcellularLocation>
        <location evidence="1">Membrane</location>
        <topology evidence="1">Multi-pass membrane protein</topology>
    </subcellularLocation>
</comment>
<feature type="domain" description="O-antigen ligase-related" evidence="7">
    <location>
        <begin position="225"/>
        <end position="372"/>
    </location>
</feature>
<evidence type="ECO:0000256" key="1">
    <source>
        <dbReference type="ARBA" id="ARBA00004141"/>
    </source>
</evidence>
<feature type="transmembrane region" description="Helical" evidence="6">
    <location>
        <begin position="140"/>
        <end position="168"/>
    </location>
</feature>
<evidence type="ECO:0000256" key="5">
    <source>
        <dbReference type="SAM" id="MobiDB-lite"/>
    </source>
</evidence>
<evidence type="ECO:0000256" key="4">
    <source>
        <dbReference type="ARBA" id="ARBA00023136"/>
    </source>
</evidence>
<comment type="caution">
    <text evidence="8">The sequence shown here is derived from an EMBL/GenBank/DDBJ whole genome shotgun (WGS) entry which is preliminary data.</text>
</comment>
<evidence type="ECO:0000313" key="8">
    <source>
        <dbReference type="EMBL" id="KAA5542094.1"/>
    </source>
</evidence>
<feature type="transmembrane region" description="Helical" evidence="6">
    <location>
        <begin position="26"/>
        <end position="45"/>
    </location>
</feature>
<evidence type="ECO:0000256" key="2">
    <source>
        <dbReference type="ARBA" id="ARBA00022692"/>
    </source>
</evidence>
<feature type="transmembrane region" description="Helical" evidence="6">
    <location>
        <begin position="114"/>
        <end position="131"/>
    </location>
</feature>
<organism evidence="8 9">
    <name type="scientific">Roseiconus nitratireducens</name>
    <dbReference type="NCBI Taxonomy" id="2605748"/>
    <lineage>
        <taxon>Bacteria</taxon>
        <taxon>Pseudomonadati</taxon>
        <taxon>Planctomycetota</taxon>
        <taxon>Planctomycetia</taxon>
        <taxon>Pirellulales</taxon>
        <taxon>Pirellulaceae</taxon>
        <taxon>Roseiconus</taxon>
    </lineage>
</organism>
<dbReference type="PANTHER" id="PTHR37422">
    <property type="entry name" value="TEICHURONIC ACID BIOSYNTHESIS PROTEIN TUAE"/>
    <property type="match status" value="1"/>
</dbReference>
<dbReference type="RefSeq" id="WP_150077242.1">
    <property type="nucleotide sequence ID" value="NZ_VWOX01000008.1"/>
</dbReference>
<dbReference type="PANTHER" id="PTHR37422:SF23">
    <property type="entry name" value="TEICHURONIC ACID BIOSYNTHESIS PROTEIN TUAE"/>
    <property type="match status" value="1"/>
</dbReference>
<dbReference type="GO" id="GO:0016020">
    <property type="term" value="C:membrane"/>
    <property type="evidence" value="ECO:0007669"/>
    <property type="project" value="UniProtKB-SubCell"/>
</dbReference>
<feature type="region of interest" description="Disordered" evidence="5">
    <location>
        <begin position="447"/>
        <end position="468"/>
    </location>
</feature>
<gene>
    <name evidence="8" type="ORF">FYK55_14895</name>
</gene>
<feature type="transmembrane region" description="Helical" evidence="6">
    <location>
        <begin position="239"/>
        <end position="256"/>
    </location>
</feature>
<evidence type="ECO:0000313" key="9">
    <source>
        <dbReference type="Proteomes" id="UP000324479"/>
    </source>
</evidence>
<dbReference type="EMBL" id="VWOX01000008">
    <property type="protein sequence ID" value="KAA5542094.1"/>
    <property type="molecule type" value="Genomic_DNA"/>
</dbReference>
<keyword evidence="9" id="KW-1185">Reference proteome</keyword>
<dbReference type="Proteomes" id="UP000324479">
    <property type="component" value="Unassembled WGS sequence"/>
</dbReference>
<reference evidence="8 9" key="1">
    <citation type="submission" date="2019-08" db="EMBL/GenBank/DDBJ databases">
        <authorList>
            <person name="Dhanesh K."/>
            <person name="Kumar G."/>
            <person name="Sasikala C."/>
            <person name="Venkata Ramana C."/>
        </authorList>
    </citation>
    <scope>NUCLEOTIDE SEQUENCE [LARGE SCALE GENOMIC DNA]</scope>
    <source>
        <strain evidence="8 9">JC645</strain>
    </source>
</reference>
<feature type="transmembrane region" description="Helical" evidence="6">
    <location>
        <begin position="218"/>
        <end position="233"/>
    </location>
</feature>
<proteinExistence type="predicted"/>
<dbReference type="Pfam" id="PF04932">
    <property type="entry name" value="Wzy_C"/>
    <property type="match status" value="1"/>
</dbReference>
<evidence type="ECO:0000256" key="3">
    <source>
        <dbReference type="ARBA" id="ARBA00022989"/>
    </source>
</evidence>
<evidence type="ECO:0000256" key="6">
    <source>
        <dbReference type="SAM" id="Phobius"/>
    </source>
</evidence>
<dbReference type="InterPro" id="IPR007016">
    <property type="entry name" value="O-antigen_ligase-rel_domated"/>
</dbReference>